<accession>A0A1W6L442</accession>
<dbReference type="SUPFAM" id="SSF50939">
    <property type="entry name" value="Sialidases"/>
    <property type="match status" value="1"/>
</dbReference>
<protein>
    <submittedName>
        <fullName evidence="1">Uncharacterized protein</fullName>
    </submittedName>
</protein>
<keyword evidence="2" id="KW-1185">Reference proteome</keyword>
<organism evidence="1 2">
    <name type="scientific">Piscinibacter gummiphilus</name>
    <dbReference type="NCBI Taxonomy" id="946333"/>
    <lineage>
        <taxon>Bacteria</taxon>
        <taxon>Pseudomonadati</taxon>
        <taxon>Pseudomonadota</taxon>
        <taxon>Betaproteobacteria</taxon>
        <taxon>Burkholderiales</taxon>
        <taxon>Sphaerotilaceae</taxon>
        <taxon>Piscinibacter</taxon>
    </lineage>
</organism>
<dbReference type="STRING" id="946333.A4W93_03055"/>
<gene>
    <name evidence="1" type="ORF">A4W93_03055</name>
</gene>
<dbReference type="RefSeq" id="WP_085749212.1">
    <property type="nucleotide sequence ID" value="NZ_BSPR01000001.1"/>
</dbReference>
<name>A0A1W6L442_9BURK</name>
<dbReference type="Proteomes" id="UP000193427">
    <property type="component" value="Chromosome"/>
</dbReference>
<proteinExistence type="predicted"/>
<sequence>MGPVHSVRAWARRLGSVFLVVALVGCASVNQVRDPAKSPPRAGESVVVLSLTGNTAQVTALDEITVRQVNQVAGSNVTILHVLNQVSKGVSRDTSLFAGVLPEGEYEFTVFRNHQTQRFLNLNESMRQRIGKFTVRNGQPVDLGRLILTPVNQLVVVGRSTRVTSNVPLMRRFAPDQMKFFEGELSSGWNTARGDNDRVEEYALQRPVGADHPVELADGRIAAASRLGSVLIRDDQGRWRPVRSDTLDSFLYVMPGHRSDTTLLAVGEFGALMRLPAGSDKLEPLDSGDLPAGNLLFIAGDERAGWYIGHQKDKTLTLFHSAQLEGGRWSPLRQETVGFDFWNGANSIWFWRRPGGFSYAVSEGSIHTLDFASGAWSMTKAPNGNRLVSVEANPNGSIGILTSPGGGFAGIFASLYLSEDLGQHWQEVKPEFKVKVAPPRQLASGTLLVMGGVFGTPELQASQDGGRTWQHRAPFALDRRLVVLPSGALLTVDSGQFGLFSVSRSTDDGATWRVEYSNYDARAAQATAKK</sequence>
<reference evidence="1 2" key="1">
    <citation type="submission" date="2016-04" db="EMBL/GenBank/DDBJ databases">
        <title>Complete genome sequence of natural rubber-degrading, novel Gram-negative bacterium, Rhizobacter gummiphilus strain NS21.</title>
        <authorList>
            <person name="Tabata M."/>
            <person name="Kasai D."/>
            <person name="Fukuda M."/>
        </authorList>
    </citation>
    <scope>NUCLEOTIDE SEQUENCE [LARGE SCALE GENOMIC DNA]</scope>
    <source>
        <strain evidence="1 2">NS21</strain>
    </source>
</reference>
<dbReference type="OrthoDB" id="9153227at2"/>
<dbReference type="InterPro" id="IPR036278">
    <property type="entry name" value="Sialidase_sf"/>
</dbReference>
<dbReference type="EMBL" id="CP015118">
    <property type="protein sequence ID" value="ARN18976.1"/>
    <property type="molecule type" value="Genomic_DNA"/>
</dbReference>
<dbReference type="AlphaFoldDB" id="A0A1W6L442"/>
<dbReference type="CDD" id="cd15482">
    <property type="entry name" value="Sialidase_non-viral"/>
    <property type="match status" value="1"/>
</dbReference>
<dbReference type="KEGG" id="rgu:A4W93_03055"/>
<evidence type="ECO:0000313" key="2">
    <source>
        <dbReference type="Proteomes" id="UP000193427"/>
    </source>
</evidence>
<evidence type="ECO:0000313" key="1">
    <source>
        <dbReference type="EMBL" id="ARN18976.1"/>
    </source>
</evidence>
<dbReference type="Gene3D" id="2.120.10.10">
    <property type="match status" value="1"/>
</dbReference>